<dbReference type="PANTHER" id="PTHR35535:SF2">
    <property type="entry name" value="DUF306 DOMAIN-CONTAINING PROTEIN"/>
    <property type="match status" value="1"/>
</dbReference>
<dbReference type="EMBL" id="AP022579">
    <property type="protein sequence ID" value="BBX93264.1"/>
    <property type="molecule type" value="Genomic_DNA"/>
</dbReference>
<dbReference type="Gene3D" id="2.40.128.270">
    <property type="match status" value="2"/>
</dbReference>
<name>A0ABM7J277_9MYCO</name>
<dbReference type="Pfam" id="PF03724">
    <property type="entry name" value="META"/>
    <property type="match status" value="2"/>
</dbReference>
<feature type="domain" description="DUF306" evidence="2">
    <location>
        <begin position="38"/>
        <end position="141"/>
    </location>
</feature>
<organism evidence="3 4">
    <name type="scientific">Mycolicibacterium boenickei</name>
    <dbReference type="NCBI Taxonomy" id="146017"/>
    <lineage>
        <taxon>Bacteria</taxon>
        <taxon>Bacillati</taxon>
        <taxon>Actinomycetota</taxon>
        <taxon>Actinomycetes</taxon>
        <taxon>Mycobacteriales</taxon>
        <taxon>Mycobacteriaceae</taxon>
        <taxon>Mycolicibacterium</taxon>
    </lineage>
</organism>
<proteinExistence type="predicted"/>
<keyword evidence="1" id="KW-0732">Signal</keyword>
<evidence type="ECO:0000259" key="2">
    <source>
        <dbReference type="Pfam" id="PF03724"/>
    </source>
</evidence>
<gene>
    <name evidence="3" type="ORF">MBOE_49130</name>
</gene>
<reference evidence="3 4" key="1">
    <citation type="journal article" date="2019" name="Emerg. Microbes Infect.">
        <title>Comprehensive subspecies identification of 175 nontuberculous mycobacteria species based on 7547 genomic profiles.</title>
        <authorList>
            <person name="Matsumoto Y."/>
            <person name="Kinjo T."/>
            <person name="Motooka D."/>
            <person name="Nabeya D."/>
            <person name="Jung N."/>
            <person name="Uechi K."/>
            <person name="Horii T."/>
            <person name="Iida T."/>
            <person name="Fujita J."/>
            <person name="Nakamura S."/>
        </authorList>
    </citation>
    <scope>NUCLEOTIDE SEQUENCE [LARGE SCALE GENOMIC DNA]</scope>
    <source>
        <strain evidence="3 4">JCM 15653</strain>
    </source>
</reference>
<keyword evidence="4" id="KW-1185">Reference proteome</keyword>
<feature type="signal peptide" evidence="1">
    <location>
        <begin position="1"/>
        <end position="35"/>
    </location>
</feature>
<accession>A0ABM7J277</accession>
<evidence type="ECO:0000313" key="3">
    <source>
        <dbReference type="EMBL" id="BBX93264.1"/>
    </source>
</evidence>
<dbReference type="InterPro" id="IPR053147">
    <property type="entry name" value="Hsp_HslJ-like"/>
</dbReference>
<dbReference type="InterPro" id="IPR005184">
    <property type="entry name" value="DUF306_Meta_HslJ"/>
</dbReference>
<sequence>MDAATIYGGAMRLTRVVPFAIAVLAFMGCSDNAAADAEDLNGRTFISERVEGDQIPGGGPLTIGFDGKQISTFAGCNHGSGSAELSDGRITTQLAMTMMACAPPVGDADAWVSKFFDAKPTWSLSGDTLTLQTEAATVTLRDKKVADPDRPLTGTTWQVTSLVSAQAVSTSVALEQSKPTLVIGDDGAVSGSTGCNRITGRATVSGSPAVIDFGPLATTRMACSPEVSEVEQAVLRVLKGSVQTSIDADELKLSGADGNGLVLRAQ</sequence>
<evidence type="ECO:0000313" key="4">
    <source>
        <dbReference type="Proteomes" id="UP000466683"/>
    </source>
</evidence>
<evidence type="ECO:0000256" key="1">
    <source>
        <dbReference type="SAM" id="SignalP"/>
    </source>
</evidence>
<dbReference type="Proteomes" id="UP000466683">
    <property type="component" value="Chromosome"/>
</dbReference>
<dbReference type="InterPro" id="IPR038670">
    <property type="entry name" value="HslJ-like_sf"/>
</dbReference>
<protein>
    <submittedName>
        <fullName evidence="3">META domain-containing protein</fullName>
    </submittedName>
</protein>
<feature type="chain" id="PRO_5047040574" evidence="1">
    <location>
        <begin position="36"/>
        <end position="266"/>
    </location>
</feature>
<feature type="domain" description="DUF306" evidence="2">
    <location>
        <begin position="150"/>
        <end position="262"/>
    </location>
</feature>
<dbReference type="PANTHER" id="PTHR35535">
    <property type="entry name" value="HEAT SHOCK PROTEIN HSLJ"/>
    <property type="match status" value="1"/>
</dbReference>